<organism evidence="1">
    <name type="scientific">Siphoviridae sp. ct0d96</name>
    <dbReference type="NCBI Taxonomy" id="2826268"/>
    <lineage>
        <taxon>Viruses</taxon>
        <taxon>Duplodnaviria</taxon>
        <taxon>Heunggongvirae</taxon>
        <taxon>Uroviricota</taxon>
        <taxon>Caudoviricetes</taxon>
    </lineage>
</organism>
<accession>A0A8S5M4I4</accession>
<dbReference type="EMBL" id="BK014817">
    <property type="protein sequence ID" value="DAD77126.1"/>
    <property type="molecule type" value="Genomic_DNA"/>
</dbReference>
<sequence length="60" mass="6959">MNHKSVTSVLLIDTNPKSFPSAHRLKDLESTGFLRGTARAQDILRHYRQTGRRRRFHAGR</sequence>
<evidence type="ECO:0000313" key="1">
    <source>
        <dbReference type="EMBL" id="DAD77126.1"/>
    </source>
</evidence>
<reference evidence="1" key="1">
    <citation type="journal article" date="2021" name="Proc. Natl. Acad. Sci. U.S.A.">
        <title>A Catalog of Tens of Thousands of Viruses from Human Metagenomes Reveals Hidden Associations with Chronic Diseases.</title>
        <authorList>
            <person name="Tisza M.J."/>
            <person name="Buck C.B."/>
        </authorList>
    </citation>
    <scope>NUCLEOTIDE SEQUENCE</scope>
    <source>
        <strain evidence="1">Ct0d96</strain>
    </source>
</reference>
<name>A0A8S5M4I4_9CAUD</name>
<protein>
    <submittedName>
        <fullName evidence="1">Uncharacterized protein</fullName>
    </submittedName>
</protein>
<proteinExistence type="predicted"/>